<evidence type="ECO:0000313" key="2">
    <source>
        <dbReference type="EMBL" id="EIM58319.1"/>
    </source>
</evidence>
<dbReference type="GO" id="GO:0008870">
    <property type="term" value="F:galactoside O-acetyltransferase activity"/>
    <property type="evidence" value="ECO:0007669"/>
    <property type="project" value="TreeGrafter"/>
</dbReference>
<keyword evidence="1 2" id="KW-0808">Transferase</keyword>
<dbReference type="EC" id="2.3.1.-" evidence="1"/>
<sequence>MEKVCKEGVFNINDDKSVLESIVASQTLVNKYNTYLVTDFKERTELIHQILGEAKGFINMMPPVHFSNGYNTYCGENFQSNFNLTIFDAAKVTFGDNIMIGPNCGFYTSGHDMDPKRRREGWNYCYPITVGNDVFFGAGTIVLSSKPGGITIGDGAFIGAGSVVTGDIPAHCLAAGNPCKVIRMLEETEE</sequence>
<dbReference type="Pfam" id="PF14602">
    <property type="entry name" value="Hexapep_2"/>
    <property type="match status" value="1"/>
</dbReference>
<name>I5AWZ6_EUBC6</name>
<dbReference type="InterPro" id="IPR039369">
    <property type="entry name" value="LacA-like"/>
</dbReference>
<protein>
    <recommendedName>
        <fullName evidence="1">Acetyltransferase</fullName>
        <ecNumber evidence="1">2.3.1.-</ecNumber>
    </recommendedName>
</protein>
<keyword evidence="3" id="KW-1185">Reference proteome</keyword>
<dbReference type="Proteomes" id="UP000005753">
    <property type="component" value="Chromosome"/>
</dbReference>
<dbReference type="InterPro" id="IPR001451">
    <property type="entry name" value="Hexapep"/>
</dbReference>
<proteinExistence type="inferred from homology"/>
<dbReference type="HOGENOM" id="CLU_051638_3_3_9"/>
<dbReference type="PANTHER" id="PTHR43017">
    <property type="entry name" value="GALACTOSIDE O-ACETYLTRANSFERASE"/>
    <property type="match status" value="1"/>
</dbReference>
<keyword evidence="1" id="KW-0012">Acyltransferase</keyword>
<evidence type="ECO:0000313" key="3">
    <source>
        <dbReference type="Proteomes" id="UP000005753"/>
    </source>
</evidence>
<dbReference type="STRING" id="633697.EubceDRAFT1_2606"/>
<dbReference type="PANTHER" id="PTHR43017:SF1">
    <property type="entry name" value="ACETYLTRANSFERASE YJL218W-RELATED"/>
    <property type="match status" value="1"/>
</dbReference>
<dbReference type="OrthoDB" id="9801697at2"/>
<dbReference type="InterPro" id="IPR011004">
    <property type="entry name" value="Trimer_LpxA-like_sf"/>
</dbReference>
<evidence type="ECO:0000256" key="1">
    <source>
        <dbReference type="RuleBase" id="RU367021"/>
    </source>
</evidence>
<dbReference type="eggNOG" id="COG0110">
    <property type="taxonomic scope" value="Bacteria"/>
</dbReference>
<reference evidence="2 3" key="2">
    <citation type="submission" date="2012-02" db="EMBL/GenBank/DDBJ databases">
        <title>Improved High-Quality Draft sequence of Eubacterium cellulosolvens 6.</title>
        <authorList>
            <consortium name="US DOE Joint Genome Institute"/>
            <person name="Lucas S."/>
            <person name="Han J."/>
            <person name="Lapidus A."/>
            <person name="Cheng J.-F."/>
            <person name="Goodwin L."/>
            <person name="Pitluck S."/>
            <person name="Peters L."/>
            <person name="Mikhailova N."/>
            <person name="Gu W."/>
            <person name="Detter J.C."/>
            <person name="Han C."/>
            <person name="Tapia R."/>
            <person name="Land M."/>
            <person name="Hauser L."/>
            <person name="Kyrpides N."/>
            <person name="Ivanova N."/>
            <person name="Pagani I."/>
            <person name="Johnson E."/>
            <person name="Mukhopadhyay B."/>
            <person name="Anderson I."/>
            <person name="Woyke T."/>
        </authorList>
    </citation>
    <scope>NUCLEOTIDE SEQUENCE [LARGE SCALE GENOMIC DNA]</scope>
    <source>
        <strain evidence="2 3">6</strain>
    </source>
</reference>
<dbReference type="Gene3D" id="2.160.10.10">
    <property type="entry name" value="Hexapeptide repeat proteins"/>
    <property type="match status" value="1"/>
</dbReference>
<reference evidence="2 3" key="1">
    <citation type="submission" date="2010-08" db="EMBL/GenBank/DDBJ databases">
        <authorList>
            <consortium name="US DOE Joint Genome Institute (JGI-PGF)"/>
            <person name="Lucas S."/>
            <person name="Copeland A."/>
            <person name="Lapidus A."/>
            <person name="Cheng J.-F."/>
            <person name="Bruce D."/>
            <person name="Goodwin L."/>
            <person name="Pitluck S."/>
            <person name="Land M.L."/>
            <person name="Hauser L."/>
            <person name="Chang Y.-J."/>
            <person name="Anderson I.J."/>
            <person name="Johnson E."/>
            <person name="Mulhopadhyay B."/>
            <person name="Kyrpides N."/>
            <person name="Woyke T.J."/>
        </authorList>
    </citation>
    <scope>NUCLEOTIDE SEQUENCE [LARGE SCALE GENOMIC DNA]</scope>
    <source>
        <strain evidence="2 3">6</strain>
    </source>
</reference>
<gene>
    <name evidence="2" type="ORF">EubceDRAFT1_2606</name>
</gene>
<dbReference type="AlphaFoldDB" id="I5AWZ6"/>
<comment type="similarity">
    <text evidence="1">Belongs to the transferase hexapeptide repeat family.</text>
</comment>
<organism evidence="2 3">
    <name type="scientific">Eubacterium cellulosolvens (strain ATCC 43171 / JCM 9499 / 6)</name>
    <name type="common">Cillobacterium cellulosolvens</name>
    <dbReference type="NCBI Taxonomy" id="633697"/>
    <lineage>
        <taxon>Bacteria</taxon>
        <taxon>Bacillati</taxon>
        <taxon>Bacillota</taxon>
        <taxon>Clostridia</taxon>
        <taxon>Eubacteriales</taxon>
        <taxon>Eubacteriaceae</taxon>
        <taxon>Eubacterium</taxon>
    </lineage>
</organism>
<dbReference type="CDD" id="cd03357">
    <property type="entry name" value="LbH_MAT_GAT"/>
    <property type="match status" value="1"/>
</dbReference>
<dbReference type="EMBL" id="CM001487">
    <property type="protein sequence ID" value="EIM58319.1"/>
    <property type="molecule type" value="Genomic_DNA"/>
</dbReference>
<accession>I5AWZ6</accession>
<dbReference type="SUPFAM" id="SSF51161">
    <property type="entry name" value="Trimeric LpxA-like enzymes"/>
    <property type="match status" value="1"/>
</dbReference>